<dbReference type="AlphaFoldDB" id="E1YMA6"/>
<sequence length="44" mass="4925">MTTPNLLNKFGPYALKDIEIAPIGQRPGVKYGILMDKGKMEIVY</sequence>
<reference evidence="1" key="1">
    <citation type="journal article" date="2011" name="Environ. Microbiol.">
        <title>Genomic insights into the metabolic potential of the polycyclic aromatic hydrocarbon degrading sulfate-reducing Deltaproteobacterium N47.</title>
        <authorList>
            <person name="Bergmann F."/>
            <person name="Selesi D."/>
            <person name="Weinmaier T."/>
            <person name="Tischler P."/>
            <person name="Rattei T."/>
            <person name="Meckenstock R.U."/>
        </authorList>
    </citation>
    <scope>NUCLEOTIDE SEQUENCE</scope>
</reference>
<evidence type="ECO:0000313" key="1">
    <source>
        <dbReference type="EMBL" id="CBX31239.1"/>
    </source>
</evidence>
<gene>
    <name evidence="1" type="ORF">N47_E47510</name>
</gene>
<organism evidence="1">
    <name type="scientific">uncultured Desulfobacterium sp</name>
    <dbReference type="NCBI Taxonomy" id="201089"/>
    <lineage>
        <taxon>Bacteria</taxon>
        <taxon>Pseudomonadati</taxon>
        <taxon>Thermodesulfobacteriota</taxon>
        <taxon>Desulfobacteria</taxon>
        <taxon>Desulfobacterales</taxon>
        <taxon>Desulfobacteriaceae</taxon>
        <taxon>Desulfobacterium</taxon>
        <taxon>environmental samples</taxon>
    </lineage>
</organism>
<accession>E1YMA6</accession>
<dbReference type="EMBL" id="FR695877">
    <property type="protein sequence ID" value="CBX31239.1"/>
    <property type="molecule type" value="Genomic_DNA"/>
</dbReference>
<protein>
    <submittedName>
        <fullName evidence="1">Uncharacterized protein</fullName>
    </submittedName>
</protein>
<name>E1YMA6_9BACT</name>
<proteinExistence type="predicted"/>